<dbReference type="RefSeq" id="YP_010654852.1">
    <property type="nucleotide sequence ID" value="NC_070816.1"/>
</dbReference>
<evidence type="ECO:0000313" key="1">
    <source>
        <dbReference type="EMBL" id="QFP96684.1"/>
    </source>
</evidence>
<organism evidence="1 2">
    <name type="scientific">Gordonia phage Denise</name>
    <dbReference type="NCBI Taxonomy" id="2652879"/>
    <lineage>
        <taxon>Viruses</taxon>
        <taxon>Duplodnaviria</taxon>
        <taxon>Heunggongvirae</taxon>
        <taxon>Uroviricota</taxon>
        <taxon>Caudoviricetes</taxon>
        <taxon>Denisevirus</taxon>
        <taxon>Denisevirus denise</taxon>
    </lineage>
</organism>
<dbReference type="EMBL" id="MN428053">
    <property type="protein sequence ID" value="QFP96684.1"/>
    <property type="molecule type" value="Genomic_DNA"/>
</dbReference>
<dbReference type="Proteomes" id="UP000326737">
    <property type="component" value="Segment"/>
</dbReference>
<reference evidence="1 2" key="1">
    <citation type="submission" date="2019-09" db="EMBL/GenBank/DDBJ databases">
        <authorList>
            <person name="Silva M.P."/>
            <person name="Gonzalez K."/>
            <person name="Koka A.K."/>
            <person name="Cabrera L."/>
            <person name="Cambron D.A."/>
            <person name="Diaz-Ariza A.M."/>
            <person name="Escobar S.L."/>
            <person name="Gali A.E."/>
            <person name="Garcia A."/>
            <person name="Gonzalez K.S."/>
            <person name="Mejia V.A."/>
            <person name="Morales N.J."/>
            <person name="Puente P.E."/>
            <person name="Ramos S.M."/>
            <person name="Rivera A.M."/>
            <person name="Ruas A.M."/>
            <person name="Ruiz E.O."/>
            <person name="Rustin G.O."/>
            <person name="Santana P.N."/>
            <person name="Alonso A."/>
            <person name="Arias E."/>
            <person name="Boaretto D."/>
            <person name="Casey G.B."/>
            <person name="Fernandez S.D."/>
            <person name="Flores B.C."/>
            <person name="Gonzalez C.A."/>
            <person name="Hernandez L.A."/>
            <person name="Lormand T.I."/>
            <person name="Oro J.D."/>
            <person name="Pineiro L."/>
            <person name="Quintana A.E."/>
            <person name="Solorzano G.E."/>
            <person name="Waikel P.A."/>
            <person name="Dougan K.E."/>
            <person name="Rodriguez-Lanetty M."/>
            <person name="Ball S.L."/>
            <person name="Garlena R.A."/>
            <person name="Russell D.A."/>
            <person name="Pope W.H."/>
            <person name="Jacobs-Sera D."/>
            <person name="Hatfull G.F."/>
        </authorList>
    </citation>
    <scope>NUCLEOTIDE SEQUENCE [LARGE SCALE GENOMIC DNA]</scope>
</reference>
<gene>
    <name evidence="1" type="primary">69</name>
    <name evidence="1" type="ORF">SEA_DENISE_69</name>
</gene>
<dbReference type="KEGG" id="vg:77930704"/>
<evidence type="ECO:0000313" key="2">
    <source>
        <dbReference type="Proteomes" id="UP000326737"/>
    </source>
</evidence>
<sequence>MTEQNTDLAVVEHVHQLREGVEALRSAVDTIDRHKLVDLVANWIDAEALLWETAGQFVDLLASINVQSPDRGGEIRFGTDTEGNLRCQLDTSEHAKKIILLATSEERQ</sequence>
<name>A0A5P8DCF9_9CAUD</name>
<protein>
    <submittedName>
        <fullName evidence="1">Uncharacterized protein</fullName>
    </submittedName>
</protein>
<keyword evidence="2" id="KW-1185">Reference proteome</keyword>
<accession>A0A5P8DCF9</accession>
<proteinExistence type="predicted"/>
<dbReference type="GeneID" id="77930704"/>